<name>A0A7G2CQM1_9TRYP</name>
<dbReference type="EMBL" id="LR877164">
    <property type="protein sequence ID" value="CAD2221291.1"/>
    <property type="molecule type" value="Genomic_DNA"/>
</dbReference>
<organism evidence="2 3">
    <name type="scientific">Angomonas deanei</name>
    <dbReference type="NCBI Taxonomy" id="59799"/>
    <lineage>
        <taxon>Eukaryota</taxon>
        <taxon>Discoba</taxon>
        <taxon>Euglenozoa</taxon>
        <taxon>Kinetoplastea</taxon>
        <taxon>Metakinetoplastina</taxon>
        <taxon>Trypanosomatida</taxon>
        <taxon>Trypanosomatidae</taxon>
        <taxon>Strigomonadinae</taxon>
        <taxon>Angomonas</taxon>
    </lineage>
</organism>
<sequence>MIDLSNVGTVIGKLNLRANGGDGGDGANGSDGKDGADGVDGEERDSYVEPSVYSKVVVIFPTDPAPPGRGTNATYGGFGGEGGRPGAIVLPRDASSAPLLSVSADKGRNGMDGKNGQPGKCGRHGNEAMVNVFTHIPRYFGGADVTRVRGYTSEPDTEQGARRVCGVTDGKYWKEDDTHNIYSNRAYPNLTRGPSGPDDIMVNGQLVRRSDYNGRLAGHQVPMAAAAASTTLDFHALASVNPCLKESVAGGIAAGAPLPNKNYDAYMENVSDGLEKRRQLQLHVITTLDMASLVELSVETAVRVSERFSDSESLKGKLENATDIHLLLPAVGSSRCILRWLEDRAEEVHTQFRAYLAEFSAKRWPLHGKKLDSVSAESLIPLVELYGKLSLLFVEHYRKGDAPSPSAELRRAFLRFRRVWPYFTSSFVASLQSAAQNLSMDVVVRLCFGLPTGVGGCVEYLRLLFAKTTLLHQGTKCASLLEEELLEPPPTLMRRLDCHR</sequence>
<keyword evidence="3" id="KW-1185">Reference proteome</keyword>
<reference evidence="2 3" key="1">
    <citation type="submission" date="2020-08" db="EMBL/GenBank/DDBJ databases">
        <authorList>
            <person name="Newling K."/>
            <person name="Davey J."/>
            <person name="Forrester S."/>
        </authorList>
    </citation>
    <scope>NUCLEOTIDE SEQUENCE [LARGE SCALE GENOMIC DNA]</scope>
    <source>
        <strain evidence="3">Crithidia deanei Carvalho (ATCC PRA-265)</strain>
    </source>
</reference>
<dbReference type="Proteomes" id="UP000515908">
    <property type="component" value="Chromosome 20"/>
</dbReference>
<dbReference type="VEuPathDB" id="TriTrypDB:ADEAN_000882300"/>
<gene>
    <name evidence="2" type="ORF">ADEAN_000882300</name>
</gene>
<proteinExistence type="predicted"/>
<feature type="region of interest" description="Disordered" evidence="1">
    <location>
        <begin position="102"/>
        <end position="123"/>
    </location>
</feature>
<evidence type="ECO:0000256" key="1">
    <source>
        <dbReference type="SAM" id="MobiDB-lite"/>
    </source>
</evidence>
<dbReference type="AlphaFoldDB" id="A0A7G2CQM1"/>
<protein>
    <submittedName>
        <fullName evidence="2">Uncharacterized protein</fullName>
    </submittedName>
</protein>
<evidence type="ECO:0000313" key="2">
    <source>
        <dbReference type="EMBL" id="CAD2221291.1"/>
    </source>
</evidence>
<evidence type="ECO:0000313" key="3">
    <source>
        <dbReference type="Proteomes" id="UP000515908"/>
    </source>
</evidence>
<accession>A0A7G2CQM1</accession>
<feature type="compositionally biased region" description="Gly residues" evidence="1">
    <location>
        <begin position="20"/>
        <end position="29"/>
    </location>
</feature>
<feature type="region of interest" description="Disordered" evidence="1">
    <location>
        <begin position="15"/>
        <end position="47"/>
    </location>
</feature>